<protein>
    <submittedName>
        <fullName evidence="2">Uncharacterized protein</fullName>
    </submittedName>
</protein>
<comment type="caution">
    <text evidence="2">The sequence shown here is derived from an EMBL/GenBank/DDBJ whole genome shotgun (WGS) entry which is preliminary data.</text>
</comment>
<name>A0ABP7TGX8_9FLAO</name>
<dbReference type="RefSeq" id="WP_290873434.1">
    <property type="nucleotide sequence ID" value="NZ_BAABCR010000008.1"/>
</dbReference>
<keyword evidence="1" id="KW-1133">Transmembrane helix</keyword>
<keyword evidence="1" id="KW-0812">Transmembrane</keyword>
<proteinExistence type="predicted"/>
<feature type="transmembrane region" description="Helical" evidence="1">
    <location>
        <begin position="42"/>
        <end position="70"/>
    </location>
</feature>
<dbReference type="Proteomes" id="UP001500968">
    <property type="component" value="Unassembled WGS sequence"/>
</dbReference>
<organism evidence="2 3">
    <name type="scientific">Flavobacterium cheonhonense</name>
    <dbReference type="NCBI Taxonomy" id="706185"/>
    <lineage>
        <taxon>Bacteria</taxon>
        <taxon>Pseudomonadati</taxon>
        <taxon>Bacteroidota</taxon>
        <taxon>Flavobacteriia</taxon>
        <taxon>Flavobacteriales</taxon>
        <taxon>Flavobacteriaceae</taxon>
        <taxon>Flavobacterium</taxon>
    </lineage>
</organism>
<evidence type="ECO:0000313" key="3">
    <source>
        <dbReference type="Proteomes" id="UP001500968"/>
    </source>
</evidence>
<keyword evidence="1" id="KW-0472">Membrane</keyword>
<reference evidence="3" key="1">
    <citation type="journal article" date="2019" name="Int. J. Syst. Evol. Microbiol.">
        <title>The Global Catalogue of Microorganisms (GCM) 10K type strain sequencing project: providing services to taxonomists for standard genome sequencing and annotation.</title>
        <authorList>
            <consortium name="The Broad Institute Genomics Platform"/>
            <consortium name="The Broad Institute Genome Sequencing Center for Infectious Disease"/>
            <person name="Wu L."/>
            <person name="Ma J."/>
        </authorList>
    </citation>
    <scope>NUCLEOTIDE SEQUENCE [LARGE SCALE GENOMIC DNA]</scope>
    <source>
        <strain evidence="3">JCM 17064</strain>
    </source>
</reference>
<dbReference type="EMBL" id="BAABCR010000008">
    <property type="protein sequence ID" value="GAA4025999.1"/>
    <property type="molecule type" value="Genomic_DNA"/>
</dbReference>
<keyword evidence="3" id="KW-1185">Reference proteome</keyword>
<feature type="transmembrane region" description="Helical" evidence="1">
    <location>
        <begin position="82"/>
        <end position="102"/>
    </location>
</feature>
<evidence type="ECO:0000256" key="1">
    <source>
        <dbReference type="SAM" id="Phobius"/>
    </source>
</evidence>
<evidence type="ECO:0000313" key="2">
    <source>
        <dbReference type="EMBL" id="GAA4025999.1"/>
    </source>
</evidence>
<accession>A0ABP7TGX8</accession>
<sequence length="105" mass="11965">METTLENNAENDSKFTTYLALGSFGVGSLLFFAFMLHPNPTLIYIGICYVICALLVNTVAFISLIIELLLHWDNREQIAIKMLIMLANLPIAFLYLNIIFNYSHF</sequence>
<gene>
    <name evidence="2" type="ORF">GCM10022386_06660</name>
</gene>
<feature type="transmembrane region" description="Helical" evidence="1">
    <location>
        <begin position="15"/>
        <end position="36"/>
    </location>
</feature>